<dbReference type="CDD" id="cd17293">
    <property type="entry name" value="RMtype1_S_Ppo21ORF8840P_TRD1-CR1_like"/>
    <property type="match status" value="1"/>
</dbReference>
<sequence>MKKQQLHTVAKIIAGQSPPSSTYNSKGDGLPFFQGKTDFQEKYPRVRLWCNSLKAKEAKPGDILMSVRAPVGSVNICDQKSIIGRGLAAIRASSILDPDFLYFFLKSNEQTIAKLGTGSTFKAITQDTLKKVEIPLPPLDDQIRIANLLGKVEKLIAQRKRHLQQLHDLLESVFLEMFGDPVRNEKGWDKTELKAFGKISTGNTPPRNDSTNYGDDFIEWIKTDNITADAVFVTPSAEHLSETGARRGRTISSGALLVACIAGSVESIGRAALTDRTVAFNQQINAIQPGKDVNPLYLYSLFRFSRPYIQSQATKGMKKILTKGDFELIKMIKPPIDLQNQFAIVVEKIEGIKTHYQQSLTNLEVLYGALSQQAFKGELNLSHVPLPDIRLEKEKTVDAEPLPARADESLAIYLPDTDNLLNAIENVDARNALITQWLEAYHSQLGSMPFSVQRFMAAAQTRLAELHPETDFELGANDYEYVKTWVFETLTDGRLQQSRNITGRDESGEPIFGNLIEIKRGARP</sequence>
<accession>A0ABN4I059</accession>
<dbReference type="InterPro" id="IPR052021">
    <property type="entry name" value="Type-I_RS_S_subunit"/>
</dbReference>
<organism evidence="6 7">
    <name type="scientific">Herbaspirillum hiltneri N3</name>
    <dbReference type="NCBI Taxonomy" id="1262470"/>
    <lineage>
        <taxon>Bacteria</taxon>
        <taxon>Pseudomonadati</taxon>
        <taxon>Pseudomonadota</taxon>
        <taxon>Betaproteobacteria</taxon>
        <taxon>Burkholderiales</taxon>
        <taxon>Oxalobacteraceae</taxon>
        <taxon>Herbaspirillum</taxon>
    </lineage>
</organism>
<keyword evidence="2" id="KW-0680">Restriction system</keyword>
<protein>
    <recommendedName>
        <fullName evidence="5">Type I restriction modification DNA specificity domain-containing protein</fullName>
    </recommendedName>
</protein>
<dbReference type="CDD" id="cd17245">
    <property type="entry name" value="RMtype1_S_TteMORF1547P-TRD2-CR2_Aco12261I-TRD1-CR1_like"/>
    <property type="match status" value="1"/>
</dbReference>
<evidence type="ECO:0000313" key="6">
    <source>
        <dbReference type="EMBL" id="AKZ64287.1"/>
    </source>
</evidence>
<dbReference type="EMBL" id="CP011409">
    <property type="protein sequence ID" value="AKZ64287.1"/>
    <property type="molecule type" value="Genomic_DNA"/>
</dbReference>
<evidence type="ECO:0000313" key="7">
    <source>
        <dbReference type="Proteomes" id="UP000063429"/>
    </source>
</evidence>
<dbReference type="PANTHER" id="PTHR30408">
    <property type="entry name" value="TYPE-1 RESTRICTION ENZYME ECOKI SPECIFICITY PROTEIN"/>
    <property type="match status" value="1"/>
</dbReference>
<reference evidence="7" key="1">
    <citation type="journal article" date="2015" name="Genome Announc.">
        <title>Complete Genome Sequence of Herbaspirillum hiltneri N3 (DSM 17495), Isolated from Surface-Sterilized Wheat Roots.</title>
        <authorList>
            <person name="Guizelini D."/>
            <person name="Saizaki P.M."/>
            <person name="Coimbra N.A."/>
            <person name="Weiss V.A."/>
            <person name="Faoro H."/>
            <person name="Sfeir M.Z."/>
            <person name="Baura V.A."/>
            <person name="Monteiro R.A."/>
            <person name="Chubatsu L.S."/>
            <person name="Souza E.M."/>
            <person name="Cruz L.M."/>
            <person name="Pedrosa F.O."/>
            <person name="Raittz R.T."/>
            <person name="Marchaukoski J.N."/>
            <person name="Steffens M.B."/>
        </authorList>
    </citation>
    <scope>NUCLEOTIDE SEQUENCE [LARGE SCALE GENOMIC DNA]</scope>
    <source>
        <strain evidence="7">N3</strain>
    </source>
</reference>
<comment type="similarity">
    <text evidence="1">Belongs to the type-I restriction system S methylase family.</text>
</comment>
<dbReference type="PANTHER" id="PTHR30408:SF12">
    <property type="entry name" value="TYPE I RESTRICTION ENZYME MJAVIII SPECIFICITY SUBUNIT"/>
    <property type="match status" value="1"/>
</dbReference>
<evidence type="ECO:0000256" key="3">
    <source>
        <dbReference type="ARBA" id="ARBA00023125"/>
    </source>
</evidence>
<dbReference type="Proteomes" id="UP000063429">
    <property type="component" value="Chromosome"/>
</dbReference>
<feature type="domain" description="Type I restriction modification DNA specificity" evidence="5">
    <location>
        <begin position="4"/>
        <end position="165"/>
    </location>
</feature>
<evidence type="ECO:0000256" key="1">
    <source>
        <dbReference type="ARBA" id="ARBA00010923"/>
    </source>
</evidence>
<name>A0ABN4I059_9BURK</name>
<evidence type="ECO:0000259" key="5">
    <source>
        <dbReference type="Pfam" id="PF01420"/>
    </source>
</evidence>
<gene>
    <name evidence="6" type="ORF">F506_17895</name>
</gene>
<keyword evidence="4" id="KW-0175">Coiled coil</keyword>
<dbReference type="SUPFAM" id="SSF116734">
    <property type="entry name" value="DNA methylase specificity domain"/>
    <property type="match status" value="2"/>
</dbReference>
<proteinExistence type="inferred from homology"/>
<dbReference type="InterPro" id="IPR000055">
    <property type="entry name" value="Restrct_endonuc_typeI_TRD"/>
</dbReference>
<keyword evidence="7" id="KW-1185">Reference proteome</keyword>
<feature type="domain" description="Type I restriction modification DNA specificity" evidence="5">
    <location>
        <begin position="186"/>
        <end position="351"/>
    </location>
</feature>
<dbReference type="Pfam" id="PF01420">
    <property type="entry name" value="Methylase_S"/>
    <property type="match status" value="2"/>
</dbReference>
<dbReference type="InterPro" id="IPR044946">
    <property type="entry name" value="Restrct_endonuc_typeI_TRD_sf"/>
</dbReference>
<evidence type="ECO:0000256" key="4">
    <source>
        <dbReference type="SAM" id="Coils"/>
    </source>
</evidence>
<dbReference type="Gene3D" id="3.90.220.20">
    <property type="entry name" value="DNA methylase specificity domains"/>
    <property type="match status" value="2"/>
</dbReference>
<evidence type="ECO:0000256" key="2">
    <source>
        <dbReference type="ARBA" id="ARBA00022747"/>
    </source>
</evidence>
<feature type="coiled-coil region" evidence="4">
    <location>
        <begin position="145"/>
        <end position="172"/>
    </location>
</feature>
<keyword evidence="3" id="KW-0238">DNA-binding</keyword>
<dbReference type="RefSeq" id="WP_083458004.1">
    <property type="nucleotide sequence ID" value="NZ_CP011409.1"/>
</dbReference>